<dbReference type="InterPro" id="IPR001279">
    <property type="entry name" value="Metallo-B-lactamas"/>
</dbReference>
<evidence type="ECO:0000313" key="2">
    <source>
        <dbReference type="EMBL" id="MCP2266338.1"/>
    </source>
</evidence>
<organism evidence="2 3">
    <name type="scientific">Promicromonospora thailandica</name>
    <dbReference type="NCBI Taxonomy" id="765201"/>
    <lineage>
        <taxon>Bacteria</taxon>
        <taxon>Bacillati</taxon>
        <taxon>Actinomycetota</taxon>
        <taxon>Actinomycetes</taxon>
        <taxon>Micrococcales</taxon>
        <taxon>Promicromonosporaceae</taxon>
        <taxon>Promicromonospora</taxon>
    </lineage>
</organism>
<dbReference type="InterPro" id="IPR050855">
    <property type="entry name" value="NDM-1-like"/>
</dbReference>
<dbReference type="CDD" id="cd07739">
    <property type="entry name" value="metallo-hydrolase-like_MBL-fold"/>
    <property type="match status" value="1"/>
</dbReference>
<accession>A0A9X2G690</accession>
<dbReference type="PANTHER" id="PTHR42951">
    <property type="entry name" value="METALLO-BETA-LACTAMASE DOMAIN-CONTAINING"/>
    <property type="match status" value="1"/>
</dbReference>
<dbReference type="PANTHER" id="PTHR42951:SF14">
    <property type="entry name" value="METALLO-BETA-LACTAMASE SUPERFAMILY PROTEIN"/>
    <property type="match status" value="1"/>
</dbReference>
<keyword evidence="3" id="KW-1185">Reference proteome</keyword>
<dbReference type="AlphaFoldDB" id="A0A9X2G690"/>
<name>A0A9X2G690_9MICO</name>
<protein>
    <submittedName>
        <fullName evidence="2">Glyoxylase, beta-lactamase superfamily II</fullName>
    </submittedName>
</protein>
<dbReference type="EMBL" id="JAMTCS010000012">
    <property type="protein sequence ID" value="MCP2266338.1"/>
    <property type="molecule type" value="Genomic_DNA"/>
</dbReference>
<gene>
    <name evidence="2" type="ORF">APR03_003704</name>
</gene>
<proteinExistence type="predicted"/>
<evidence type="ECO:0000259" key="1">
    <source>
        <dbReference type="SMART" id="SM00849"/>
    </source>
</evidence>
<reference evidence="2" key="1">
    <citation type="submission" date="2022-06" db="EMBL/GenBank/DDBJ databases">
        <title>Genomic Encyclopedia of Archaeal and Bacterial Type Strains, Phase II (KMG-II): from individual species to whole genera.</title>
        <authorList>
            <person name="Goeker M."/>
        </authorList>
    </citation>
    <scope>NUCLEOTIDE SEQUENCE</scope>
    <source>
        <strain evidence="2">DSM 26652</strain>
    </source>
</reference>
<comment type="caution">
    <text evidence="2">The sequence shown here is derived from an EMBL/GenBank/DDBJ whole genome shotgun (WGS) entry which is preliminary data.</text>
</comment>
<dbReference type="RefSeq" id="WP_253838048.1">
    <property type="nucleotide sequence ID" value="NZ_JAMTCS010000012.1"/>
</dbReference>
<dbReference type="Pfam" id="PF00753">
    <property type="entry name" value="Lactamase_B"/>
    <property type="match status" value="1"/>
</dbReference>
<dbReference type="SUPFAM" id="SSF56281">
    <property type="entry name" value="Metallo-hydrolase/oxidoreductase"/>
    <property type="match status" value="1"/>
</dbReference>
<feature type="domain" description="Metallo-beta-lactamase" evidence="1">
    <location>
        <begin position="32"/>
        <end position="218"/>
    </location>
</feature>
<evidence type="ECO:0000313" key="3">
    <source>
        <dbReference type="Proteomes" id="UP001139493"/>
    </source>
</evidence>
<dbReference type="Proteomes" id="UP001139493">
    <property type="component" value="Unassembled WGS sequence"/>
</dbReference>
<sequence length="287" mass="31638">MSNELHYEVMTERREGVTRDLPEGGGDLRWVANSATLIWGERDAVLVDTFTTTEQNDRLIEWVRAHDRTLAAVYVTHGHGDHAFGIGQLRAAFPEARFLATKGTLAGLRAQADPAYLDGFWEKLFPGQIPPVELPEVLDGDRFELEGNELRAIEVGHTDTEGSTVLWVPALGLLVGGDVVYNATYPYLTETTPASRLNWIDALERLRSLHPAHVVSGHKQPQNDNSPADLDATIRYLRDVDETAATSVDAFDFYRQLLEKQPGRTNVGSAWATAKLIKGAPVPEASA</sequence>
<dbReference type="SMART" id="SM00849">
    <property type="entry name" value="Lactamase_B"/>
    <property type="match status" value="1"/>
</dbReference>
<dbReference type="Gene3D" id="3.60.15.10">
    <property type="entry name" value="Ribonuclease Z/Hydroxyacylglutathione hydrolase-like"/>
    <property type="match status" value="1"/>
</dbReference>
<dbReference type="InterPro" id="IPR036866">
    <property type="entry name" value="RibonucZ/Hydroxyglut_hydro"/>
</dbReference>